<sequence>MKKIAQIAVLVETSRGHGRQIIEGVARYAAEHGAWSLRLEPRNIDDTPPSWLKTWAGEGIIVRCDSTRMAKAVIATGLPTIDVRGGAPKASLPLVGVDNERIIDAAITHFQERGFRYFGWCDLFGDKYSWMSVRRNRFLNRISEAGMSCSLFPFPKKASQNTGWSQREMTELTSWLTALPRPVAILACDDEHAHFVLDAARRLGLRIPEEAAVLGIDNDDLYCRVSSPPLSSVDVNAVAVGYQAAEALEQLMRGKTVPARTLIAPRGIVTRQSTDVTAVEDSDAATALRYIRDNARKAITAEDVANYLAVSRSTLDRSLRATVGRSATVAIMQARLAIVKADLTETDLTLSQIADRCNFRSVQHLANLFRERVGMTAGNYRKEMRH</sequence>
<dbReference type="Proteomes" id="UP001202961">
    <property type="component" value="Unassembled WGS sequence"/>
</dbReference>
<keyword evidence="2" id="KW-0238">DNA-binding</keyword>
<dbReference type="InterPro" id="IPR018062">
    <property type="entry name" value="HTH_AraC-typ_CS"/>
</dbReference>
<dbReference type="PROSITE" id="PS00041">
    <property type="entry name" value="HTH_ARAC_FAMILY_1"/>
    <property type="match status" value="1"/>
</dbReference>
<dbReference type="InterPro" id="IPR028082">
    <property type="entry name" value="Peripla_BP_I"/>
</dbReference>
<gene>
    <name evidence="5" type="ORF">NB063_26390</name>
</gene>
<evidence type="ECO:0000259" key="4">
    <source>
        <dbReference type="PROSITE" id="PS01124"/>
    </source>
</evidence>
<evidence type="ECO:0000256" key="2">
    <source>
        <dbReference type="ARBA" id="ARBA00023125"/>
    </source>
</evidence>
<dbReference type="SUPFAM" id="SSF46689">
    <property type="entry name" value="Homeodomain-like"/>
    <property type="match status" value="1"/>
</dbReference>
<protein>
    <submittedName>
        <fullName evidence="5">XylR family transcriptional regulator</fullName>
    </submittedName>
</protein>
<evidence type="ECO:0000313" key="5">
    <source>
        <dbReference type="EMBL" id="MCM2374160.1"/>
    </source>
</evidence>
<evidence type="ECO:0000313" key="6">
    <source>
        <dbReference type="Proteomes" id="UP001202961"/>
    </source>
</evidence>
<organism evidence="5 6">
    <name type="scientific">Aporhodopirellula aestuarii</name>
    <dbReference type="NCBI Taxonomy" id="2950107"/>
    <lineage>
        <taxon>Bacteria</taxon>
        <taxon>Pseudomonadati</taxon>
        <taxon>Planctomycetota</taxon>
        <taxon>Planctomycetia</taxon>
        <taxon>Pirellulales</taxon>
        <taxon>Pirellulaceae</taxon>
        <taxon>Aporhodopirellula</taxon>
    </lineage>
</organism>
<accession>A0ABT0UB78</accession>
<dbReference type="Pfam" id="PF12833">
    <property type="entry name" value="HTH_18"/>
    <property type="match status" value="1"/>
</dbReference>
<keyword evidence="3" id="KW-0804">Transcription</keyword>
<feature type="domain" description="HTH araC/xylS-type" evidence="4">
    <location>
        <begin position="285"/>
        <end position="383"/>
    </location>
</feature>
<dbReference type="RefSeq" id="WP_250932051.1">
    <property type="nucleotide sequence ID" value="NZ_JAMQBK010000080.1"/>
</dbReference>
<comment type="caution">
    <text evidence="5">The sequence shown here is derived from an EMBL/GenBank/DDBJ whole genome shotgun (WGS) entry which is preliminary data.</text>
</comment>
<keyword evidence="6" id="KW-1185">Reference proteome</keyword>
<dbReference type="PANTHER" id="PTHR30146">
    <property type="entry name" value="LACI-RELATED TRANSCRIPTIONAL REPRESSOR"/>
    <property type="match status" value="1"/>
</dbReference>
<dbReference type="EMBL" id="JAMQBK010000080">
    <property type="protein sequence ID" value="MCM2374160.1"/>
    <property type="molecule type" value="Genomic_DNA"/>
</dbReference>
<dbReference type="Gene3D" id="3.40.50.2300">
    <property type="match status" value="2"/>
</dbReference>
<dbReference type="InterPro" id="IPR018060">
    <property type="entry name" value="HTH_AraC"/>
</dbReference>
<dbReference type="Pfam" id="PF22177">
    <property type="entry name" value="PBP1_XylR"/>
    <property type="match status" value="1"/>
</dbReference>
<name>A0ABT0UB78_9BACT</name>
<dbReference type="PROSITE" id="PS01124">
    <property type="entry name" value="HTH_ARAC_FAMILY_2"/>
    <property type="match status" value="1"/>
</dbReference>
<dbReference type="PANTHER" id="PTHR30146:SF24">
    <property type="entry name" value="XYLOSE OPERON REGULATORY PROTEIN"/>
    <property type="match status" value="1"/>
</dbReference>
<dbReference type="SMART" id="SM00342">
    <property type="entry name" value="HTH_ARAC"/>
    <property type="match status" value="1"/>
</dbReference>
<dbReference type="SUPFAM" id="SSF53822">
    <property type="entry name" value="Periplasmic binding protein-like I"/>
    <property type="match status" value="1"/>
</dbReference>
<dbReference type="InterPro" id="IPR046335">
    <property type="entry name" value="LacI/GalR-like_sensor"/>
</dbReference>
<proteinExistence type="predicted"/>
<dbReference type="InterPro" id="IPR054031">
    <property type="entry name" value="XylR_PBP1"/>
</dbReference>
<dbReference type="CDD" id="cd01543">
    <property type="entry name" value="PBP1_XylR"/>
    <property type="match status" value="1"/>
</dbReference>
<keyword evidence="1" id="KW-0805">Transcription regulation</keyword>
<evidence type="ECO:0000256" key="3">
    <source>
        <dbReference type="ARBA" id="ARBA00023163"/>
    </source>
</evidence>
<evidence type="ECO:0000256" key="1">
    <source>
        <dbReference type="ARBA" id="ARBA00023015"/>
    </source>
</evidence>
<dbReference type="InterPro" id="IPR009057">
    <property type="entry name" value="Homeodomain-like_sf"/>
</dbReference>
<dbReference type="Gene3D" id="1.10.10.60">
    <property type="entry name" value="Homeodomain-like"/>
    <property type="match status" value="1"/>
</dbReference>
<reference evidence="5 6" key="1">
    <citation type="journal article" date="2022" name="Syst. Appl. Microbiol.">
        <title>Rhodopirellula aestuarii sp. nov., a novel member of the genus Rhodopirellula isolated from brackish sediments collected in the Tagus River estuary, Portugal.</title>
        <authorList>
            <person name="Vitorino I.R."/>
            <person name="Klimek D."/>
            <person name="Calusinska M."/>
            <person name="Lobo-da-Cunha A."/>
            <person name="Vasconcelos V."/>
            <person name="Lage O.M."/>
        </authorList>
    </citation>
    <scope>NUCLEOTIDE SEQUENCE [LARGE SCALE GENOMIC DNA]</scope>
    <source>
        <strain evidence="5 6">ICT_H3.1</strain>
    </source>
</reference>
<dbReference type="Pfam" id="PF13377">
    <property type="entry name" value="Peripla_BP_3"/>
    <property type="match status" value="1"/>
</dbReference>